<keyword evidence="6" id="KW-0862">Zinc</keyword>
<dbReference type="InterPro" id="IPR004392">
    <property type="entry name" value="Hyd_mat_HypB"/>
</dbReference>
<accession>A0ABX0SCJ4</accession>
<comment type="similarity">
    <text evidence="1">Belongs to the SIMIBI class G3E GTPase family. HypB/HupM subfamily.</text>
</comment>
<name>A0ABX0SCJ4_9ACTN</name>
<dbReference type="InterPro" id="IPR003495">
    <property type="entry name" value="CobW/HypB/UreG_nucleotide-bd"/>
</dbReference>
<protein>
    <submittedName>
        <fullName evidence="9">Hydrogenase nickel incorporation protein HypB</fullName>
    </submittedName>
</protein>
<feature type="domain" description="CobW/HypB/UreG nucleotide-binding" evidence="8">
    <location>
        <begin position="37"/>
        <end position="197"/>
    </location>
</feature>
<dbReference type="PIRSF" id="PIRSF005624">
    <property type="entry name" value="Ni-bind_GTPase"/>
    <property type="match status" value="1"/>
</dbReference>
<keyword evidence="3" id="KW-0479">Metal-binding</keyword>
<evidence type="ECO:0000256" key="3">
    <source>
        <dbReference type="ARBA" id="ARBA00022723"/>
    </source>
</evidence>
<evidence type="ECO:0000313" key="9">
    <source>
        <dbReference type="EMBL" id="NIH55649.1"/>
    </source>
</evidence>
<evidence type="ECO:0000313" key="10">
    <source>
        <dbReference type="Proteomes" id="UP000749311"/>
    </source>
</evidence>
<dbReference type="InterPro" id="IPR027417">
    <property type="entry name" value="P-loop_NTPase"/>
</dbReference>
<sequence>MSEITLIDIKENILADNDEAAARVRAAADAARTCLINVMASPGAGKTSLILATLDRLAGVRAGVIEGDIDSLVDSEIFASRAVPVVQIRTGGACHLDAPMVEPALARLDMGGMDAVFVENVGNLVCPAEFDIGADARVMLLSVPEGDDKVLKYPLMFSVSDALVVTKTDYLDGPGSDFDVARLTERVRALNPRIAVFPVSVRTGEGMADWVNWVDRLIGSKTGL</sequence>
<dbReference type="EMBL" id="JAAMOZ010000001">
    <property type="protein sequence ID" value="NIH55649.1"/>
    <property type="molecule type" value="Genomic_DNA"/>
</dbReference>
<keyword evidence="2" id="KW-0533">Nickel</keyword>
<organism evidence="9 10">
    <name type="scientific">Brooklawnia cerclae</name>
    <dbReference type="NCBI Taxonomy" id="349934"/>
    <lineage>
        <taxon>Bacteria</taxon>
        <taxon>Bacillati</taxon>
        <taxon>Actinomycetota</taxon>
        <taxon>Actinomycetes</taxon>
        <taxon>Propionibacteriales</taxon>
        <taxon>Propionibacteriaceae</taxon>
        <taxon>Brooklawnia</taxon>
    </lineage>
</organism>
<evidence type="ECO:0000256" key="7">
    <source>
        <dbReference type="ARBA" id="ARBA00023134"/>
    </source>
</evidence>
<evidence type="ECO:0000256" key="6">
    <source>
        <dbReference type="ARBA" id="ARBA00022833"/>
    </source>
</evidence>
<dbReference type="Pfam" id="PF02492">
    <property type="entry name" value="cobW"/>
    <property type="match status" value="1"/>
</dbReference>
<evidence type="ECO:0000256" key="5">
    <source>
        <dbReference type="ARBA" id="ARBA00022801"/>
    </source>
</evidence>
<comment type="caution">
    <text evidence="9">The sequence shown here is derived from an EMBL/GenBank/DDBJ whole genome shotgun (WGS) entry which is preliminary data.</text>
</comment>
<keyword evidence="5" id="KW-0378">Hydrolase</keyword>
<reference evidence="9 10" key="1">
    <citation type="submission" date="2020-02" db="EMBL/GenBank/DDBJ databases">
        <title>Sequencing the genomes of 1000 actinobacteria strains.</title>
        <authorList>
            <person name="Klenk H.-P."/>
        </authorList>
    </citation>
    <scope>NUCLEOTIDE SEQUENCE [LARGE SCALE GENOMIC DNA]</scope>
    <source>
        <strain evidence="9 10">DSM 19609</strain>
    </source>
</reference>
<dbReference type="SUPFAM" id="SSF52540">
    <property type="entry name" value="P-loop containing nucleoside triphosphate hydrolases"/>
    <property type="match status" value="1"/>
</dbReference>
<keyword evidence="7" id="KW-0342">GTP-binding</keyword>
<dbReference type="PANTHER" id="PTHR30134">
    <property type="entry name" value="HYDROGENASE PROTEIN ASSEMBLY PROTEIN, NICKEL CHAPERONE"/>
    <property type="match status" value="1"/>
</dbReference>
<dbReference type="NCBIfam" id="TIGR00073">
    <property type="entry name" value="hypB"/>
    <property type="match status" value="1"/>
</dbReference>
<gene>
    <name evidence="9" type="ORF">FB473_000294</name>
</gene>
<keyword evidence="10" id="KW-1185">Reference proteome</keyword>
<dbReference type="Proteomes" id="UP000749311">
    <property type="component" value="Unassembled WGS sequence"/>
</dbReference>
<evidence type="ECO:0000259" key="8">
    <source>
        <dbReference type="Pfam" id="PF02492"/>
    </source>
</evidence>
<dbReference type="RefSeq" id="WP_167164169.1">
    <property type="nucleotide sequence ID" value="NZ_BAAAOO010000012.1"/>
</dbReference>
<dbReference type="PANTHER" id="PTHR30134:SF2">
    <property type="entry name" value="HYDROGENASE MATURATION FACTOR HYPB"/>
    <property type="match status" value="1"/>
</dbReference>
<dbReference type="Gene3D" id="3.40.50.300">
    <property type="entry name" value="P-loop containing nucleotide triphosphate hydrolases"/>
    <property type="match status" value="1"/>
</dbReference>
<evidence type="ECO:0000256" key="2">
    <source>
        <dbReference type="ARBA" id="ARBA00022596"/>
    </source>
</evidence>
<keyword evidence="4" id="KW-0547">Nucleotide-binding</keyword>
<evidence type="ECO:0000256" key="1">
    <source>
        <dbReference type="ARBA" id="ARBA00006211"/>
    </source>
</evidence>
<evidence type="ECO:0000256" key="4">
    <source>
        <dbReference type="ARBA" id="ARBA00022741"/>
    </source>
</evidence>
<proteinExistence type="inferred from homology"/>